<name>A0A061BDF2_RHOTO</name>
<evidence type="ECO:0000256" key="1">
    <source>
        <dbReference type="SAM" id="MobiDB-lite"/>
    </source>
</evidence>
<accession>A0A061BDF2</accession>
<gene>
    <name evidence="2" type="ORF">RHTO0S_15e04566g</name>
</gene>
<feature type="compositionally biased region" description="Basic and acidic residues" evidence="1">
    <location>
        <begin position="257"/>
        <end position="275"/>
    </location>
</feature>
<reference evidence="2" key="1">
    <citation type="journal article" date="2014" name="Genome Announc.">
        <title>Draft genome sequence of Rhodosporidium toruloides CECT1137, an oleaginous yeast of biotechnological interest.</title>
        <authorList>
            <person name="Morin N."/>
            <person name="Calcas X."/>
            <person name="Devillers H."/>
            <person name="Durrens P."/>
            <person name="Sherman D.J."/>
            <person name="Nicaud J.-M."/>
            <person name="Neuveglise C."/>
        </authorList>
    </citation>
    <scope>NUCLEOTIDE SEQUENCE</scope>
    <source>
        <strain evidence="2">CECT1137</strain>
    </source>
</reference>
<evidence type="ECO:0000313" key="2">
    <source>
        <dbReference type="EMBL" id="CDR47980.1"/>
    </source>
</evidence>
<feature type="compositionally biased region" description="Basic and acidic residues" evidence="1">
    <location>
        <begin position="335"/>
        <end position="346"/>
    </location>
</feature>
<dbReference type="EMBL" id="LK052950">
    <property type="protein sequence ID" value="CDR47980.1"/>
    <property type="molecule type" value="Genomic_DNA"/>
</dbReference>
<feature type="compositionally biased region" description="Basic and acidic residues" evidence="1">
    <location>
        <begin position="355"/>
        <end position="372"/>
    </location>
</feature>
<dbReference type="OrthoDB" id="76224at2759"/>
<protein>
    <submittedName>
        <fullName evidence="2">RHTO0S15e04566g1_1</fullName>
    </submittedName>
</protein>
<feature type="compositionally biased region" description="Low complexity" evidence="1">
    <location>
        <begin position="1"/>
        <end position="54"/>
    </location>
</feature>
<feature type="region of interest" description="Disordered" evidence="1">
    <location>
        <begin position="1"/>
        <end position="64"/>
    </location>
</feature>
<proteinExistence type="predicted"/>
<sequence>MAKSAAAKGKQKAAARLPSPAPSASSESPSSASGEEDASSSSSESGRDSSASPEPVKKNIVRPVANAAIRKYSPPEGFKALKAISSKSALDWDDVKEDEELELFAVRVPAGLKAKHLEGIEITLPAGSLADPVQPVAHFSHKKSEYEVRLSGASSGKRRRDDDEAGVAATSELHSLIPLLPRKSHGNKLYQAPRPISRTLTITRALPTSVKSSAASLSELNDGHSTLIISQPSSVPGAILTADELLDPSKAKKRKEQIRGDGERDQPDELIKYRAEGCLPGTSGREGGKGRYHNPVKLPERYQPPVGLGVTGDIQMADGEAGEAEEGDAPAASSPEKEQKKREKAEKKARKEAKRAKEGEGSPKKKKVKVEA</sequence>
<dbReference type="AlphaFoldDB" id="A0A061BDF2"/>
<feature type="region of interest" description="Disordered" evidence="1">
    <location>
        <begin position="246"/>
        <end position="372"/>
    </location>
</feature>
<dbReference type="Gene3D" id="6.20.250.70">
    <property type="match status" value="1"/>
</dbReference>
<organism evidence="2">
    <name type="scientific">Rhodotorula toruloides</name>
    <name type="common">Yeast</name>
    <name type="synonym">Rhodosporidium toruloides</name>
    <dbReference type="NCBI Taxonomy" id="5286"/>
    <lineage>
        <taxon>Eukaryota</taxon>
        <taxon>Fungi</taxon>
        <taxon>Dikarya</taxon>
        <taxon>Basidiomycota</taxon>
        <taxon>Pucciniomycotina</taxon>
        <taxon>Microbotryomycetes</taxon>
        <taxon>Sporidiobolales</taxon>
        <taxon>Sporidiobolaceae</taxon>
        <taxon>Rhodotorula</taxon>
    </lineage>
</organism>